<dbReference type="InterPro" id="IPR045474">
    <property type="entry name" value="GEVED"/>
</dbReference>
<dbReference type="Pfam" id="PF05547">
    <property type="entry name" value="Peptidase_M6"/>
    <property type="match status" value="1"/>
</dbReference>
<feature type="domain" description="GEVED" evidence="3">
    <location>
        <begin position="647"/>
        <end position="717"/>
    </location>
</feature>
<dbReference type="Pfam" id="PF20009">
    <property type="entry name" value="GEVED"/>
    <property type="match status" value="2"/>
</dbReference>
<organism evidence="4 5">
    <name type="scientific">Pseudoalteromonas aurantia 208</name>
    <dbReference type="NCBI Taxonomy" id="1314867"/>
    <lineage>
        <taxon>Bacteria</taxon>
        <taxon>Pseudomonadati</taxon>
        <taxon>Pseudomonadota</taxon>
        <taxon>Gammaproteobacteria</taxon>
        <taxon>Alteromonadales</taxon>
        <taxon>Pseudoalteromonadaceae</taxon>
        <taxon>Pseudoalteromonas</taxon>
    </lineage>
</organism>
<name>A0ABR9EFM5_9GAMM</name>
<comment type="caution">
    <text evidence="4">The sequence shown here is derived from an EMBL/GenBank/DDBJ whole genome shotgun (WGS) entry which is preliminary data.</text>
</comment>
<accession>A0ABR9EFM5</accession>
<dbReference type="PANTHER" id="PTHR41775:SF1">
    <property type="entry name" value="PEPTIDASE M6-LIKE DOMAIN-CONTAINING PROTEIN"/>
    <property type="match status" value="1"/>
</dbReference>
<evidence type="ECO:0000259" key="3">
    <source>
        <dbReference type="Pfam" id="PF20009"/>
    </source>
</evidence>
<feature type="domain" description="Peptidase M6-like" evidence="2">
    <location>
        <begin position="66"/>
        <end position="260"/>
    </location>
</feature>
<evidence type="ECO:0000259" key="2">
    <source>
        <dbReference type="Pfam" id="PF05547"/>
    </source>
</evidence>
<feature type="signal peptide" evidence="1">
    <location>
        <begin position="1"/>
        <end position="26"/>
    </location>
</feature>
<dbReference type="Proteomes" id="UP000615755">
    <property type="component" value="Unassembled WGS sequence"/>
</dbReference>
<feature type="chain" id="PRO_5046306030" evidence="1">
    <location>
        <begin position="27"/>
        <end position="866"/>
    </location>
</feature>
<dbReference type="EMBL" id="AQGV01000012">
    <property type="protein sequence ID" value="MBE0368553.1"/>
    <property type="molecule type" value="Genomic_DNA"/>
</dbReference>
<sequence>MKKFNNGIPAISIISAIMAFSFPVQAETLLEAGKMKVPLILANFSDTKTTTTPSQIENKLFNSEHDVSAYFDEVSYGNFDVIGTAFDWVQLPQKHDFYGTNDADNNDWDTNYVQLGKDSIAASDALIDFSKFDANSDCIVDSVAVVYQGYAENDPGTDEGLPTDIWPINMALKNEPTNDRCTSDTTRFMTVERLTLIPELRSDNTDGLTPIGLLTHELVHSGFGNRLGGSWFPDLYGSGNHKGISRWGLMGIGNHLSSIPYRTPDGKRNPNYVADNYSRPAHATAFTKVLMNWVEPIELSAGDSIKNAQIHAASTNNPTIYKLTNPKNPEEYYLIENRYQDADSFDAGIETSGLAIWHIDEGSWSTATKKGCSFPDNPIDAATKGTCDKFAHSVIALVQADNLWELQKGKGANQGDLYSNRIAGISTSTYPSTRFYDFSESGLAITNISASGPIMTADINVSFPNMDQPIFCADEKAYTRGPSEVTLNIKNTSTDKTVGFYWLNEEGKRYPDFALRAPYAWLTPDSAPYNATDFKSGDKIVLVDQSDNCLAVTTLGNAGTDVEIRSDGGYANNVKIFDLGDDLPKDYAVPAQNNTNWEHIDNISLANVAHSSGDDAGYGDYSALAPFEIAQGDSISMSASGKSKENWLVWVDLNNDFEFSNDELVYQSDVKSNDVSGTLSNLSAAVGITTRMRIAMSYRTPTAIGGFDGEIEDYTVTIIDNSTGCTPDCDTVTYAEPEKNNTHWEHIDSVKINMTTHLSGDDGGYGDYSHKPAITISQNDEISLSASGNKNERWVVWVDLNSDGQFSDDEVTYQSPNKSNDVSGRLENLTDAMGLTTRMRIAMSYRTPTATGGFEGEIEDYTVTIE</sequence>
<feature type="domain" description="GEVED" evidence="3">
    <location>
        <begin position="794"/>
        <end position="864"/>
    </location>
</feature>
<reference evidence="4 5" key="1">
    <citation type="submission" date="2015-03" db="EMBL/GenBank/DDBJ databases">
        <title>Genome sequence of Pseudoalteromonas aurantia.</title>
        <authorList>
            <person name="Xie B.-B."/>
            <person name="Rong J.-C."/>
            <person name="Qin Q.-L."/>
            <person name="Zhang Y.-Z."/>
        </authorList>
    </citation>
    <scope>NUCLEOTIDE SEQUENCE [LARGE SCALE GENOMIC DNA]</scope>
    <source>
        <strain evidence="4 5">208</strain>
    </source>
</reference>
<gene>
    <name evidence="4" type="ORF">PAUR_a2179</name>
</gene>
<dbReference type="InterPro" id="IPR008757">
    <property type="entry name" value="Peptidase_M6-like_domain"/>
</dbReference>
<proteinExistence type="predicted"/>
<evidence type="ECO:0000313" key="4">
    <source>
        <dbReference type="EMBL" id="MBE0368553.1"/>
    </source>
</evidence>
<evidence type="ECO:0000313" key="5">
    <source>
        <dbReference type="Proteomes" id="UP000615755"/>
    </source>
</evidence>
<dbReference type="PANTHER" id="PTHR41775">
    <property type="entry name" value="SECRETED PROTEIN-RELATED"/>
    <property type="match status" value="1"/>
</dbReference>
<dbReference type="RefSeq" id="WP_192507813.1">
    <property type="nucleotide sequence ID" value="NZ_AQGV01000012.1"/>
</dbReference>
<keyword evidence="5" id="KW-1185">Reference proteome</keyword>
<keyword evidence="1" id="KW-0732">Signal</keyword>
<evidence type="ECO:0000256" key="1">
    <source>
        <dbReference type="SAM" id="SignalP"/>
    </source>
</evidence>
<protein>
    <submittedName>
        <fullName evidence="4">Uncharacterized protein</fullName>
    </submittedName>
</protein>